<organism evidence="2 3">
    <name type="scientific">Kaistella flava</name>
    <name type="common">ex Peng et al. 2021</name>
    <dbReference type="NCBI Taxonomy" id="2038776"/>
    <lineage>
        <taxon>Bacteria</taxon>
        <taxon>Pseudomonadati</taxon>
        <taxon>Bacteroidota</taxon>
        <taxon>Flavobacteriia</taxon>
        <taxon>Flavobacteriales</taxon>
        <taxon>Weeksellaceae</taxon>
        <taxon>Chryseobacterium group</taxon>
        <taxon>Kaistella</taxon>
    </lineage>
</organism>
<evidence type="ECO:0000256" key="1">
    <source>
        <dbReference type="SAM" id="Phobius"/>
    </source>
</evidence>
<dbReference type="Proteomes" id="UP000594195">
    <property type="component" value="Chromosome"/>
</dbReference>
<keyword evidence="1" id="KW-0812">Transmembrane</keyword>
<name>A0A7M2Y720_9FLAO</name>
<dbReference type="NCBIfam" id="TIGR01200">
    <property type="entry name" value="GLPGLI"/>
    <property type="match status" value="1"/>
</dbReference>
<dbReference type="KEGG" id="kfa:Q73A0000_05695"/>
<dbReference type="InterPro" id="IPR005901">
    <property type="entry name" value="GLPGLI"/>
</dbReference>
<proteinExistence type="predicted"/>
<evidence type="ECO:0000313" key="3">
    <source>
        <dbReference type="Proteomes" id="UP000594195"/>
    </source>
</evidence>
<gene>
    <name evidence="2" type="ORF">Q73A0000_05695</name>
</gene>
<dbReference type="AlphaFoldDB" id="A0A7M2Y720"/>
<keyword evidence="1" id="KW-1133">Transmembrane helix</keyword>
<reference evidence="2 3" key="1">
    <citation type="submission" date="2019-05" db="EMBL/GenBank/DDBJ databases">
        <title>Chryseobacterium sp. isolated from King George Island, maritime Antarctica.</title>
        <authorList>
            <person name="Peng X."/>
        </authorList>
    </citation>
    <scope>NUCLEOTIDE SEQUENCE [LARGE SCALE GENOMIC DNA]</scope>
    <source>
        <strain evidence="2 3">7-3A</strain>
    </source>
</reference>
<accession>A0A7M2Y720</accession>
<evidence type="ECO:0000313" key="2">
    <source>
        <dbReference type="EMBL" id="QOW09890.1"/>
    </source>
</evidence>
<keyword evidence="3" id="KW-1185">Reference proteome</keyword>
<sequence length="315" mass="37485">MFRKLFYNKIVSALKPHHRQYATVICNCRKKNAKKTLDMKILISLFLLISTILYSQTHRFIYEFKYLQNPNQTELKKENMTLDINTEDTKFYNYHYVTIDSTNITKGQNSQLWDSSTPVIVRKKNSNLNSNYTLIDDVFVYETNDNIDWKLENETKKFENYILQKATTKFGGRNWTAWFAKEINIAEGPYKFRGLPGLIFQVYDDKNHFEFTLVKSFKLKPTYKTPFLESFYGQKPIKTTEENINRMLMNLYNDPYHDTRERFSKNSNTNTEFNINGVIIKNVSQFKELAEIRQKNIRENNYPIEIEKALNYSAK</sequence>
<dbReference type="EMBL" id="CP040442">
    <property type="protein sequence ID" value="QOW09890.1"/>
    <property type="molecule type" value="Genomic_DNA"/>
</dbReference>
<keyword evidence="1" id="KW-0472">Membrane</keyword>
<protein>
    <submittedName>
        <fullName evidence="2">GLPGLI family protein</fullName>
    </submittedName>
</protein>
<dbReference type="Pfam" id="PF09697">
    <property type="entry name" value="Porph_ging"/>
    <property type="match status" value="1"/>
</dbReference>
<feature type="transmembrane region" description="Helical" evidence="1">
    <location>
        <begin position="37"/>
        <end position="55"/>
    </location>
</feature>